<name>A0A2M7G6E6_9BACT</name>
<organism evidence="1 2">
    <name type="scientific">bacterium (Candidatus Blackallbacteria) CG17_big_fil_post_rev_8_21_14_2_50_48_46</name>
    <dbReference type="NCBI Taxonomy" id="2014261"/>
    <lineage>
        <taxon>Bacteria</taxon>
        <taxon>Candidatus Blackallbacteria</taxon>
    </lineage>
</organism>
<dbReference type="AlphaFoldDB" id="A0A2M7G6E6"/>
<dbReference type="Proteomes" id="UP000231019">
    <property type="component" value="Unassembled WGS sequence"/>
</dbReference>
<evidence type="ECO:0008006" key="3">
    <source>
        <dbReference type="Google" id="ProtNLM"/>
    </source>
</evidence>
<proteinExistence type="predicted"/>
<protein>
    <recommendedName>
        <fullName evidence="3">PEP-utilising enzyme mobile domain-containing protein</fullName>
    </recommendedName>
</protein>
<gene>
    <name evidence="1" type="ORF">COW36_08790</name>
</gene>
<dbReference type="EMBL" id="PFFQ01000023">
    <property type="protein sequence ID" value="PIW17581.1"/>
    <property type="molecule type" value="Genomic_DNA"/>
</dbReference>
<evidence type="ECO:0000313" key="2">
    <source>
        <dbReference type="Proteomes" id="UP000231019"/>
    </source>
</evidence>
<evidence type="ECO:0000313" key="1">
    <source>
        <dbReference type="EMBL" id="PIW17581.1"/>
    </source>
</evidence>
<accession>A0A2M7G6E6</accession>
<sequence>MNWQKIPCDAFFQIPRFFLPEGLSLLCQAANAGLRVLPGFFSLPESAVFLQSAEKPGLGRCFLRRLDSPLADFGLSETRSLDSIQLDLLETGFWLIQPLSTAFQARGSLALDPEFNQDQVEILWPEVRAAEIIEQIKAWDSEEEVTLNQRLAKLSALFRMHICDQKVTLEWADDGSQTWLVSVQTEPLLEPPTAWKPLAELEAFGQRPEPLLCSLLNQLAEDISESWLKPMGLEPRSVLLKTFAGELFFQVEFITQLTAWRDNLSWWSYLRTLRQAIKQSQRARRWLLESFSIPHPGLLGYTQQLAELYALYLGVSLPLSLLLERALLPFEKAGVLESLQRLSFSSGSRLLQALNHLRDLAQILLAEGRKPDLNGFLRHAVFRQEWQVFMSQYGHRGSQEFLPSSLRLADQPERVLKALLLPWQAFREELEPPRHYWFWRPLWKILQPVLEEREDLRSDALWAIYQVRKQMQNLIETAVQAEQLPTEDDFWQLNLEEVAALDRGAIFSSAYLAPRQQSEGFCANTHQPESQNKTAKALFPGEREVMLWCPLSAEENLPEDFKPWSTCLVLAVFDPGRWLQIQQVSMVILAENSDHTGALSFLREAGIPALTGVGEDILKFKTGQEILIRETEWEWLVLEEEPESEASLT</sequence>
<reference evidence="1 2" key="1">
    <citation type="submission" date="2017-09" db="EMBL/GenBank/DDBJ databases">
        <title>Depth-based differentiation of microbial function through sediment-hosted aquifers and enrichment of novel symbionts in the deep terrestrial subsurface.</title>
        <authorList>
            <person name="Probst A.J."/>
            <person name="Ladd B."/>
            <person name="Jarett J.K."/>
            <person name="Geller-Mcgrath D.E."/>
            <person name="Sieber C.M."/>
            <person name="Emerson J.B."/>
            <person name="Anantharaman K."/>
            <person name="Thomas B.C."/>
            <person name="Malmstrom R."/>
            <person name="Stieglmeier M."/>
            <person name="Klingl A."/>
            <person name="Woyke T."/>
            <person name="Ryan C.M."/>
            <person name="Banfield J.F."/>
        </authorList>
    </citation>
    <scope>NUCLEOTIDE SEQUENCE [LARGE SCALE GENOMIC DNA]</scope>
    <source>
        <strain evidence="1">CG17_big_fil_post_rev_8_21_14_2_50_48_46</strain>
    </source>
</reference>
<comment type="caution">
    <text evidence="1">The sequence shown here is derived from an EMBL/GenBank/DDBJ whole genome shotgun (WGS) entry which is preliminary data.</text>
</comment>